<gene>
    <name evidence="1" type="ORF">METZ01_LOCUS154469</name>
</gene>
<reference evidence="1" key="1">
    <citation type="submission" date="2018-05" db="EMBL/GenBank/DDBJ databases">
        <authorList>
            <person name="Lanie J.A."/>
            <person name="Ng W.-L."/>
            <person name="Kazmierczak K.M."/>
            <person name="Andrzejewski T.M."/>
            <person name="Davidsen T.M."/>
            <person name="Wayne K.J."/>
            <person name="Tettelin H."/>
            <person name="Glass J.I."/>
            <person name="Rusch D."/>
            <person name="Podicherti R."/>
            <person name="Tsui H.-C.T."/>
            <person name="Winkler M.E."/>
        </authorList>
    </citation>
    <scope>NUCLEOTIDE SEQUENCE</scope>
</reference>
<proteinExistence type="predicted"/>
<sequence>MSGRSRRSAAALSLAILILMSLSPVLIDGL</sequence>
<organism evidence="1">
    <name type="scientific">marine metagenome</name>
    <dbReference type="NCBI Taxonomy" id="408172"/>
    <lineage>
        <taxon>unclassified sequences</taxon>
        <taxon>metagenomes</taxon>
        <taxon>ecological metagenomes</taxon>
    </lineage>
</organism>
<dbReference type="AlphaFoldDB" id="A0A382AJ57"/>
<name>A0A382AJ57_9ZZZZ</name>
<dbReference type="EMBL" id="UINC01025651">
    <property type="protein sequence ID" value="SVB01615.1"/>
    <property type="molecule type" value="Genomic_DNA"/>
</dbReference>
<evidence type="ECO:0000313" key="1">
    <source>
        <dbReference type="EMBL" id="SVB01615.1"/>
    </source>
</evidence>
<feature type="non-terminal residue" evidence="1">
    <location>
        <position position="30"/>
    </location>
</feature>
<protein>
    <submittedName>
        <fullName evidence="1">Uncharacterized protein</fullName>
    </submittedName>
</protein>
<accession>A0A382AJ57</accession>